<sequence length="174" mass="19373">MPNLPKSKSIPPDALLQAYAGKVRVRVGGLLLRDGAILLAAHRGLLPQEAPFWSPPGGGWQFGESIHAALVREFQEETGLEVQIGRFLHLHEFSTDKLQALELFFEVVAPEGALPQLGHDPEHTSDQQLLTELAWFTPRQLLQLPPAQVHPVLRMVLSLDDIFVPQTRFVELRG</sequence>
<dbReference type="PROSITE" id="PS00893">
    <property type="entry name" value="NUDIX_BOX"/>
    <property type="match status" value="1"/>
</dbReference>
<dbReference type="InterPro" id="IPR000086">
    <property type="entry name" value="NUDIX_hydrolase_dom"/>
</dbReference>
<accession>A0A1I5SP64</accession>
<evidence type="ECO:0000259" key="3">
    <source>
        <dbReference type="PROSITE" id="PS51462"/>
    </source>
</evidence>
<dbReference type="PROSITE" id="PS51462">
    <property type="entry name" value="NUDIX"/>
    <property type="match status" value="1"/>
</dbReference>
<dbReference type="EMBL" id="FOXS01000001">
    <property type="protein sequence ID" value="SFP72543.1"/>
    <property type="molecule type" value="Genomic_DNA"/>
</dbReference>
<keyword evidence="5" id="KW-1185">Reference proteome</keyword>
<gene>
    <name evidence="4" type="ORF">SAMN04515668_0137</name>
</gene>
<evidence type="ECO:0000313" key="4">
    <source>
        <dbReference type="EMBL" id="SFP72543.1"/>
    </source>
</evidence>
<reference evidence="5" key="1">
    <citation type="submission" date="2016-10" db="EMBL/GenBank/DDBJ databases">
        <authorList>
            <person name="Varghese N."/>
            <person name="Submissions S."/>
        </authorList>
    </citation>
    <scope>NUCLEOTIDE SEQUENCE [LARGE SCALE GENOMIC DNA]</scope>
    <source>
        <strain evidence="5">OR362-8,ATCC BAA-1266,JCM 13504</strain>
    </source>
</reference>
<evidence type="ECO:0000256" key="2">
    <source>
        <dbReference type="ARBA" id="ARBA00022801"/>
    </source>
</evidence>
<dbReference type="AlphaFoldDB" id="A0A1I5SP64"/>
<dbReference type="Gene3D" id="3.90.79.10">
    <property type="entry name" value="Nucleoside Triphosphate Pyrophosphohydrolase"/>
    <property type="match status" value="1"/>
</dbReference>
<dbReference type="Pfam" id="PF00293">
    <property type="entry name" value="NUDIX"/>
    <property type="match status" value="1"/>
</dbReference>
<keyword evidence="2" id="KW-0378">Hydrolase</keyword>
<dbReference type="SUPFAM" id="SSF55811">
    <property type="entry name" value="Nudix"/>
    <property type="match status" value="1"/>
</dbReference>
<dbReference type="RefSeq" id="WP_092668086.1">
    <property type="nucleotide sequence ID" value="NZ_FOXS01000001.1"/>
</dbReference>
<comment type="cofactor">
    <cofactor evidence="1">
        <name>Mg(2+)</name>
        <dbReference type="ChEBI" id="CHEBI:18420"/>
    </cofactor>
</comment>
<name>A0A1I5SP64_HYMAR</name>
<dbReference type="PANTHER" id="PTHR43046">
    <property type="entry name" value="GDP-MANNOSE MANNOSYL HYDROLASE"/>
    <property type="match status" value="1"/>
</dbReference>
<dbReference type="Proteomes" id="UP000199029">
    <property type="component" value="Unassembled WGS sequence"/>
</dbReference>
<dbReference type="PANTHER" id="PTHR43046:SF14">
    <property type="entry name" value="MUTT_NUDIX FAMILY PROTEIN"/>
    <property type="match status" value="1"/>
</dbReference>
<evidence type="ECO:0000256" key="1">
    <source>
        <dbReference type="ARBA" id="ARBA00001946"/>
    </source>
</evidence>
<dbReference type="STRING" id="1227077.SAMN04515668_0137"/>
<organism evidence="4 5">
    <name type="scientific">Hymenobacter arizonensis</name>
    <name type="common">Siccationidurans arizonensis</name>
    <dbReference type="NCBI Taxonomy" id="1227077"/>
    <lineage>
        <taxon>Bacteria</taxon>
        <taxon>Pseudomonadati</taxon>
        <taxon>Bacteroidota</taxon>
        <taxon>Cytophagia</taxon>
        <taxon>Cytophagales</taxon>
        <taxon>Hymenobacteraceae</taxon>
        <taxon>Hymenobacter</taxon>
    </lineage>
</organism>
<protein>
    <submittedName>
        <fullName evidence="4">ADP-ribose pyrophosphatase YjhB, NUDIX family</fullName>
    </submittedName>
</protein>
<dbReference type="InterPro" id="IPR020084">
    <property type="entry name" value="NUDIX_hydrolase_CS"/>
</dbReference>
<dbReference type="GO" id="GO:0016787">
    <property type="term" value="F:hydrolase activity"/>
    <property type="evidence" value="ECO:0007669"/>
    <property type="project" value="UniProtKB-KW"/>
</dbReference>
<dbReference type="OrthoDB" id="9810648at2"/>
<dbReference type="InterPro" id="IPR015797">
    <property type="entry name" value="NUDIX_hydrolase-like_dom_sf"/>
</dbReference>
<proteinExistence type="predicted"/>
<feature type="domain" description="Nudix hydrolase" evidence="3">
    <location>
        <begin position="22"/>
        <end position="157"/>
    </location>
</feature>
<evidence type="ECO:0000313" key="5">
    <source>
        <dbReference type="Proteomes" id="UP000199029"/>
    </source>
</evidence>